<keyword evidence="1" id="KW-0479">Metal-binding</keyword>
<feature type="domain" description="Class II aldolase/adducin N-terminal" evidence="3">
    <location>
        <begin position="16"/>
        <end position="192"/>
    </location>
</feature>
<dbReference type="GO" id="GO:0005829">
    <property type="term" value="C:cytosol"/>
    <property type="evidence" value="ECO:0007669"/>
    <property type="project" value="TreeGrafter"/>
</dbReference>
<evidence type="ECO:0000256" key="1">
    <source>
        <dbReference type="ARBA" id="ARBA00022723"/>
    </source>
</evidence>
<dbReference type="InterPro" id="IPR001303">
    <property type="entry name" value="Aldolase_II/adducin_N"/>
</dbReference>
<organism evidence="4 5">
    <name type="scientific">Faecalibacterium langellae</name>
    <dbReference type="NCBI Taxonomy" id="3435293"/>
    <lineage>
        <taxon>Bacteria</taxon>
        <taxon>Bacillati</taxon>
        <taxon>Bacillota</taxon>
        <taxon>Clostridia</taxon>
        <taxon>Eubacteriales</taxon>
        <taxon>Oscillospiraceae</taxon>
        <taxon>Faecalibacterium</taxon>
    </lineage>
</organism>
<dbReference type="PANTHER" id="PTHR22789:SF0">
    <property type="entry name" value="3-OXO-TETRONATE 4-PHOSPHATE DECARBOXYLASE-RELATED"/>
    <property type="match status" value="1"/>
</dbReference>
<dbReference type="SUPFAM" id="SSF53639">
    <property type="entry name" value="AraD/HMP-PK domain-like"/>
    <property type="match status" value="1"/>
</dbReference>
<proteinExistence type="predicted"/>
<evidence type="ECO:0000313" key="5">
    <source>
        <dbReference type="Proteomes" id="UP000220752"/>
    </source>
</evidence>
<dbReference type="InterPro" id="IPR036409">
    <property type="entry name" value="Aldolase_II/adducin_N_sf"/>
</dbReference>
<name>A0A2A6ZCS7_9FIRM</name>
<dbReference type="GO" id="GO:0046872">
    <property type="term" value="F:metal ion binding"/>
    <property type="evidence" value="ECO:0007669"/>
    <property type="project" value="UniProtKB-KW"/>
</dbReference>
<dbReference type="GO" id="GO:0019323">
    <property type="term" value="P:pentose catabolic process"/>
    <property type="evidence" value="ECO:0007669"/>
    <property type="project" value="TreeGrafter"/>
</dbReference>
<evidence type="ECO:0000259" key="3">
    <source>
        <dbReference type="SMART" id="SM01007"/>
    </source>
</evidence>
<evidence type="ECO:0000313" key="4">
    <source>
        <dbReference type="EMBL" id="PDX59179.1"/>
    </source>
</evidence>
<reference evidence="4 5" key="1">
    <citation type="journal article" date="2017" name="Front. Microbiol.">
        <title>New Insights into the Diversity of the Genus Faecalibacterium.</title>
        <authorList>
            <person name="Benevides L."/>
            <person name="Burman S."/>
            <person name="Martin R."/>
            <person name="Robert V."/>
            <person name="Thomas M."/>
            <person name="Miquel S."/>
            <person name="Chain F."/>
            <person name="Sokol H."/>
            <person name="Bermudez-Humaran L.G."/>
            <person name="Morrison M."/>
            <person name="Langella P."/>
            <person name="Azevedo V.A."/>
            <person name="Chatel J.M."/>
            <person name="Soares S."/>
        </authorList>
    </citation>
    <scope>NUCLEOTIDE SEQUENCE [LARGE SCALE GENOMIC DNA]</scope>
    <source>
        <strain evidence="5">CNCM I-4540</strain>
    </source>
</reference>
<dbReference type="RefSeq" id="WP_097776876.1">
    <property type="nucleotide sequence ID" value="NZ_CABMES010000004.1"/>
</dbReference>
<sequence length="314" mass="32365">MVIQGVAYLSDFEAKKAIMEMARRLEAKGWLVAGDGSMSVRVGPQAVWVTVAGADKAALTQDMLVRVDMNGKAMLSAKPKPLPEDLPIHLKIYQENENAQCVMHTYPACAAVMGMQGQTVQPAAFSPAVRALGRVQLLPAQNVDAQAQAVSLLCRTDKAVLLENDGCLTWGKTPADAAHLVEALDYYAAVTAKLGCAGCSKCGSCGGHCTGCSKCGAPAVQPMAQPAAQPVAMAVPAAQPAQPVSLPGVTGLIQPGMALPTLPKQQAAPAPAPVPAAQPAAVPAMEAAPAAPKSANARDAAMAEVIRRTLKSFQ</sequence>
<dbReference type="AlphaFoldDB" id="A0A2A6ZCS7"/>
<dbReference type="EMBL" id="NMTQ01000020">
    <property type="protein sequence ID" value="PDX59179.1"/>
    <property type="molecule type" value="Genomic_DNA"/>
</dbReference>
<dbReference type="Gene3D" id="3.40.225.10">
    <property type="entry name" value="Class II aldolase/adducin N-terminal domain"/>
    <property type="match status" value="1"/>
</dbReference>
<dbReference type="Pfam" id="PF00596">
    <property type="entry name" value="Aldolase_II"/>
    <property type="match status" value="1"/>
</dbReference>
<keyword evidence="5" id="KW-1185">Reference proteome</keyword>
<gene>
    <name evidence="4" type="ORF">CGS46_04210</name>
</gene>
<accession>A0A2A6ZCS7</accession>
<dbReference type="PANTHER" id="PTHR22789">
    <property type="entry name" value="FUCULOSE PHOSPHATE ALDOLASE"/>
    <property type="match status" value="1"/>
</dbReference>
<dbReference type="GO" id="GO:0016832">
    <property type="term" value="F:aldehyde-lyase activity"/>
    <property type="evidence" value="ECO:0007669"/>
    <property type="project" value="TreeGrafter"/>
</dbReference>
<dbReference type="SMART" id="SM01007">
    <property type="entry name" value="Aldolase_II"/>
    <property type="match status" value="1"/>
</dbReference>
<keyword evidence="2" id="KW-0456">Lyase</keyword>
<comment type="caution">
    <text evidence="4">The sequence shown here is derived from an EMBL/GenBank/DDBJ whole genome shotgun (WGS) entry which is preliminary data.</text>
</comment>
<dbReference type="Proteomes" id="UP000220752">
    <property type="component" value="Unassembled WGS sequence"/>
</dbReference>
<dbReference type="InterPro" id="IPR050197">
    <property type="entry name" value="Aldolase_class_II_sugar_metab"/>
</dbReference>
<protein>
    <recommendedName>
        <fullName evidence="3">Class II aldolase/adducin N-terminal domain-containing protein</fullName>
    </recommendedName>
</protein>
<evidence type="ECO:0000256" key="2">
    <source>
        <dbReference type="ARBA" id="ARBA00023239"/>
    </source>
</evidence>